<reference evidence="6 7" key="1">
    <citation type="journal article" date="2015" name="Genome Announc.">
        <title>Complete genome sequences for 59 burkholderia isolates, both pathogenic and near neighbor.</title>
        <authorList>
            <person name="Johnson S.L."/>
            <person name="Bishop-Lilly K.A."/>
            <person name="Ladner J.T."/>
            <person name="Daligault H.E."/>
            <person name="Davenport K.W."/>
            <person name="Jaissle J."/>
            <person name="Frey K.G."/>
            <person name="Koroleva G.I."/>
            <person name="Bruce D.C."/>
            <person name="Coyne S.R."/>
            <person name="Broomall S.M."/>
            <person name="Li P.E."/>
            <person name="Teshima H."/>
            <person name="Gibbons H.S."/>
            <person name="Palacios G.F."/>
            <person name="Rosenzweig C.N."/>
            <person name="Redden C.L."/>
            <person name="Xu Y."/>
            <person name="Minogue T.D."/>
            <person name="Chain P.S."/>
        </authorList>
    </citation>
    <scope>NUCLEOTIDE SEQUENCE [LARGE SCALE GENOMIC DNA]</scope>
    <source>
        <strain evidence="6 7">ATCC BAA-463</strain>
    </source>
</reference>
<proteinExistence type="inferred from homology"/>
<evidence type="ECO:0000256" key="1">
    <source>
        <dbReference type="ARBA" id="ARBA00008857"/>
    </source>
</evidence>
<dbReference type="InterPro" id="IPR050808">
    <property type="entry name" value="Phage_Integrase"/>
</dbReference>
<dbReference type="Gene3D" id="1.10.443.10">
    <property type="entry name" value="Intergrase catalytic core"/>
    <property type="match status" value="1"/>
</dbReference>
<dbReference type="PROSITE" id="PS51898">
    <property type="entry name" value="TYR_RECOMBINASE"/>
    <property type="match status" value="1"/>
</dbReference>
<dbReference type="GO" id="GO:0006310">
    <property type="term" value="P:DNA recombination"/>
    <property type="evidence" value="ECO:0007669"/>
    <property type="project" value="UniProtKB-KW"/>
</dbReference>
<dbReference type="GeneID" id="66516881"/>
<comment type="similarity">
    <text evidence="1">Belongs to the 'phage' integrase family.</text>
</comment>
<evidence type="ECO:0000313" key="6">
    <source>
        <dbReference type="EMBL" id="AJZ57714.1"/>
    </source>
</evidence>
<dbReference type="AlphaFoldDB" id="A0AAU8T1K9"/>
<dbReference type="PANTHER" id="PTHR30629:SF2">
    <property type="entry name" value="PROPHAGE INTEGRASE INTS-RELATED"/>
    <property type="match status" value="1"/>
</dbReference>
<dbReference type="EMBL" id="CP010026">
    <property type="protein sequence ID" value="AJZ57714.1"/>
    <property type="molecule type" value="Genomic_DNA"/>
</dbReference>
<gene>
    <name evidence="6" type="ORF">OI25_2946</name>
</gene>
<evidence type="ECO:0000256" key="3">
    <source>
        <dbReference type="ARBA" id="ARBA00023172"/>
    </source>
</evidence>
<keyword evidence="3" id="KW-0233">DNA recombination</keyword>
<name>A0AAU8T1K9_9BURK</name>
<accession>A0AAU8T1K9</accession>
<dbReference type="SUPFAM" id="SSF56349">
    <property type="entry name" value="DNA breaking-rejoining enzymes"/>
    <property type="match status" value="1"/>
</dbReference>
<dbReference type="InterPro" id="IPR013762">
    <property type="entry name" value="Integrase-like_cat_sf"/>
</dbReference>
<dbReference type="RefSeq" id="WP_046568637.1">
    <property type="nucleotide sequence ID" value="NZ_CP010026.1"/>
</dbReference>
<evidence type="ECO:0000259" key="5">
    <source>
        <dbReference type="PROSITE" id="PS51898"/>
    </source>
</evidence>
<sequence>MASIRHRPQKNGAERWLVQVRRKGEPSVAKTFSTRQQAEEFANSAEKQVASAPKPAAKRATLVKARRSSPPPAPERLDDLEIGTIVSAFTARPREMKRHGDHAPTVIFHVGDATVDNITNDWVLDYIDRLRSTTNKCGVVFAYSTIKKHMTLMKLAIEWRARNLRVFCPEFPFKIKDDFPRDWENQRKRRLTRDEQFRLTAQLRKRQGESRYHWRLLVKLAVATGARLQELLKAEWSEFHPEGLGWTIPKEHTKSFKERQVLFTGAARRTLRALKLLADPLDPRLFHTLEHIDTGSVSSGFWTIVKTANIQDFCFHDLRHEAVTQITLKNPHIPQALLMKMTGHASFEVFDRYVNATFEEMPRLN</sequence>
<evidence type="ECO:0000256" key="2">
    <source>
        <dbReference type="ARBA" id="ARBA00022908"/>
    </source>
</evidence>
<feature type="region of interest" description="Disordered" evidence="4">
    <location>
        <begin position="23"/>
        <end position="77"/>
    </location>
</feature>
<protein>
    <submittedName>
        <fullName evidence="6">Phage integrase family protein</fullName>
    </submittedName>
</protein>
<dbReference type="Pfam" id="PF00589">
    <property type="entry name" value="Phage_integrase"/>
    <property type="match status" value="1"/>
</dbReference>
<dbReference type="PANTHER" id="PTHR30629">
    <property type="entry name" value="PROPHAGE INTEGRASE"/>
    <property type="match status" value="1"/>
</dbReference>
<organism evidence="6 7">
    <name type="scientific">Paraburkholderia fungorum</name>
    <dbReference type="NCBI Taxonomy" id="134537"/>
    <lineage>
        <taxon>Bacteria</taxon>
        <taxon>Pseudomonadati</taxon>
        <taxon>Pseudomonadota</taxon>
        <taxon>Betaproteobacteria</taxon>
        <taxon>Burkholderiales</taxon>
        <taxon>Burkholderiaceae</taxon>
        <taxon>Paraburkholderia</taxon>
    </lineage>
</organism>
<evidence type="ECO:0000313" key="7">
    <source>
        <dbReference type="Proteomes" id="UP000032614"/>
    </source>
</evidence>
<feature type="domain" description="Tyr recombinase" evidence="5">
    <location>
        <begin position="186"/>
        <end position="365"/>
    </location>
</feature>
<dbReference type="KEGG" id="bfn:OI25_2946"/>
<keyword evidence="2" id="KW-0229">DNA integration</keyword>
<dbReference type="Proteomes" id="UP000032614">
    <property type="component" value="Chromosome 1"/>
</dbReference>
<dbReference type="GO" id="GO:0015074">
    <property type="term" value="P:DNA integration"/>
    <property type="evidence" value="ECO:0007669"/>
    <property type="project" value="UniProtKB-KW"/>
</dbReference>
<dbReference type="CDD" id="cd00796">
    <property type="entry name" value="INT_Rci_Hp1_C"/>
    <property type="match status" value="1"/>
</dbReference>
<dbReference type="InterPro" id="IPR011010">
    <property type="entry name" value="DNA_brk_join_enz"/>
</dbReference>
<dbReference type="InterPro" id="IPR002104">
    <property type="entry name" value="Integrase_catalytic"/>
</dbReference>
<dbReference type="GO" id="GO:0003677">
    <property type="term" value="F:DNA binding"/>
    <property type="evidence" value="ECO:0007669"/>
    <property type="project" value="InterPro"/>
</dbReference>
<evidence type="ECO:0000256" key="4">
    <source>
        <dbReference type="SAM" id="MobiDB-lite"/>
    </source>
</evidence>